<evidence type="ECO:0000313" key="2">
    <source>
        <dbReference type="Proteomes" id="UP000048948"/>
    </source>
</evidence>
<evidence type="ECO:0000313" key="1">
    <source>
        <dbReference type="EMBL" id="CKU03482.1"/>
    </source>
</evidence>
<gene>
    <name evidence="1" type="ORF">ERS027646_04409</name>
</gene>
<dbReference type="AlphaFoldDB" id="A0A654ZEV4"/>
<dbReference type="Proteomes" id="UP000048948">
    <property type="component" value="Unassembled WGS sequence"/>
</dbReference>
<name>A0A654ZEV4_MYCTX</name>
<proteinExistence type="predicted"/>
<accession>A0A654ZEV4</accession>
<reference evidence="1 2" key="1">
    <citation type="submission" date="2015-03" db="EMBL/GenBank/DDBJ databases">
        <authorList>
            <consortium name="Pathogen Informatics"/>
        </authorList>
    </citation>
    <scope>NUCLEOTIDE SEQUENCE [LARGE SCALE GENOMIC DNA]</scope>
    <source>
        <strain evidence="1 2">Bir 172</strain>
    </source>
</reference>
<sequence>MPLTSARSTPDIRVSAVNGTNLACDITPSSRARSPNSSFASTTIERPSGVSSAKLDSWAASATASALTPLIGTNSVACRLPRVMVPVLSSSSVFTSPAASTARPDVASTLCCTSRSIPAMPIADSSAPIVVGMRHTSNATSTTTRCPPPE</sequence>
<protein>
    <submittedName>
        <fullName evidence="1">Uncharacterized protein</fullName>
    </submittedName>
</protein>
<organism evidence="1 2">
    <name type="scientific">Mycobacterium tuberculosis</name>
    <dbReference type="NCBI Taxonomy" id="1773"/>
    <lineage>
        <taxon>Bacteria</taxon>
        <taxon>Bacillati</taxon>
        <taxon>Actinomycetota</taxon>
        <taxon>Actinomycetes</taxon>
        <taxon>Mycobacteriales</taxon>
        <taxon>Mycobacteriaceae</taxon>
        <taxon>Mycobacterium</taxon>
        <taxon>Mycobacterium tuberculosis complex</taxon>
    </lineage>
</organism>
<dbReference type="EMBL" id="CNGE01001342">
    <property type="protein sequence ID" value="CKU03482.1"/>
    <property type="molecule type" value="Genomic_DNA"/>
</dbReference>